<dbReference type="GO" id="GO:0003700">
    <property type="term" value="F:DNA-binding transcription factor activity"/>
    <property type="evidence" value="ECO:0007669"/>
    <property type="project" value="TreeGrafter"/>
</dbReference>
<dbReference type="EMBL" id="AAOW01000006">
    <property type="protein sequence ID" value="EAR61823.1"/>
    <property type="molecule type" value="Genomic_DNA"/>
</dbReference>
<dbReference type="Gene3D" id="1.10.357.10">
    <property type="entry name" value="Tetracycline Repressor, domain 2"/>
    <property type="match status" value="1"/>
</dbReference>
<dbReference type="Pfam" id="PF14246">
    <property type="entry name" value="TetR_C_7"/>
    <property type="match status" value="1"/>
</dbReference>
<sequence length="203" mass="23069">MAEKKLSRSELKRKAILDAAKESFQENGVQGTSMDQLAARAQVSKRTVYNHFTSKEALVIHLVADLWKQATQSIELNFDAEGDLQTQLSSLLQAEMNVVCSTEYLDLARVAIGHYFYHPEALQAELSRFDKTETALYRWLETAIDNGHLKKIDPSFAINQLHSLIKGNCFWPQLLQVEAIPSLAERQHLADESAAMFLNYYQH</sequence>
<dbReference type="InterPro" id="IPR039536">
    <property type="entry name" value="TetR_C_Proteobacteria"/>
</dbReference>
<keyword evidence="3" id="KW-0804">Transcription</keyword>
<dbReference type="AlphaFoldDB" id="A0A7U8C5F8"/>
<name>A0A7U8C5F8_NEPCE</name>
<evidence type="ECO:0000313" key="6">
    <source>
        <dbReference type="EMBL" id="EAR61823.1"/>
    </source>
</evidence>
<dbReference type="PRINTS" id="PR00455">
    <property type="entry name" value="HTHTETR"/>
</dbReference>
<dbReference type="Proteomes" id="UP000002171">
    <property type="component" value="Unassembled WGS sequence"/>
</dbReference>
<dbReference type="InterPro" id="IPR001647">
    <property type="entry name" value="HTH_TetR"/>
</dbReference>
<keyword evidence="1" id="KW-0805">Transcription regulation</keyword>
<dbReference type="PANTHER" id="PTHR30055">
    <property type="entry name" value="HTH-TYPE TRANSCRIPTIONAL REGULATOR RUTR"/>
    <property type="match status" value="1"/>
</dbReference>
<feature type="domain" description="HTH tetR-type" evidence="5">
    <location>
        <begin position="10"/>
        <end position="70"/>
    </location>
</feature>
<dbReference type="SUPFAM" id="SSF46689">
    <property type="entry name" value="Homeodomain-like"/>
    <property type="match status" value="1"/>
</dbReference>
<dbReference type="InterPro" id="IPR036271">
    <property type="entry name" value="Tet_transcr_reg_TetR-rel_C_sf"/>
</dbReference>
<dbReference type="Pfam" id="PF00440">
    <property type="entry name" value="TetR_N"/>
    <property type="match status" value="1"/>
</dbReference>
<evidence type="ECO:0000256" key="4">
    <source>
        <dbReference type="PROSITE-ProRule" id="PRU00335"/>
    </source>
</evidence>
<proteinExistence type="predicted"/>
<accession>A0A7U8C5F8</accession>
<dbReference type="PROSITE" id="PS50977">
    <property type="entry name" value="HTH_TETR_2"/>
    <property type="match status" value="1"/>
</dbReference>
<evidence type="ECO:0000256" key="2">
    <source>
        <dbReference type="ARBA" id="ARBA00023125"/>
    </source>
</evidence>
<dbReference type="InterPro" id="IPR009057">
    <property type="entry name" value="Homeodomain-like_sf"/>
</dbReference>
<organism evidence="6 7">
    <name type="scientific">Neptuniibacter caesariensis</name>
    <dbReference type="NCBI Taxonomy" id="207954"/>
    <lineage>
        <taxon>Bacteria</taxon>
        <taxon>Pseudomonadati</taxon>
        <taxon>Pseudomonadota</taxon>
        <taxon>Gammaproteobacteria</taxon>
        <taxon>Oceanospirillales</taxon>
        <taxon>Oceanospirillaceae</taxon>
        <taxon>Neptuniibacter</taxon>
    </lineage>
</organism>
<dbReference type="GO" id="GO:0000976">
    <property type="term" value="F:transcription cis-regulatory region binding"/>
    <property type="evidence" value="ECO:0007669"/>
    <property type="project" value="TreeGrafter"/>
</dbReference>
<dbReference type="PROSITE" id="PS01081">
    <property type="entry name" value="HTH_TETR_1"/>
    <property type="match status" value="1"/>
</dbReference>
<dbReference type="PANTHER" id="PTHR30055:SF224">
    <property type="entry name" value="TRANSCRIPTIONAL REGULATOR TETR FAMILY"/>
    <property type="match status" value="1"/>
</dbReference>
<keyword evidence="2 4" id="KW-0238">DNA-binding</keyword>
<gene>
    <name evidence="6" type="ORF">MED92_04472</name>
</gene>
<dbReference type="Gene3D" id="1.10.10.60">
    <property type="entry name" value="Homeodomain-like"/>
    <property type="match status" value="1"/>
</dbReference>
<dbReference type="InterPro" id="IPR050109">
    <property type="entry name" value="HTH-type_TetR-like_transc_reg"/>
</dbReference>
<evidence type="ECO:0000259" key="5">
    <source>
        <dbReference type="PROSITE" id="PS50977"/>
    </source>
</evidence>
<comment type="caution">
    <text evidence="6">The sequence shown here is derived from an EMBL/GenBank/DDBJ whole genome shotgun (WGS) entry which is preliminary data.</text>
</comment>
<keyword evidence="7" id="KW-1185">Reference proteome</keyword>
<dbReference type="OrthoDB" id="8535430at2"/>
<dbReference type="FunFam" id="1.10.10.60:FF:000141">
    <property type="entry name" value="TetR family transcriptional regulator"/>
    <property type="match status" value="1"/>
</dbReference>
<reference evidence="6 7" key="1">
    <citation type="submission" date="2006-02" db="EMBL/GenBank/DDBJ databases">
        <authorList>
            <person name="Pinhassi J."/>
            <person name="Pedros-Alio C."/>
            <person name="Ferriera S."/>
            <person name="Johnson J."/>
            <person name="Kravitz S."/>
            <person name="Halpern A."/>
            <person name="Remington K."/>
            <person name="Beeson K."/>
            <person name="Tran B."/>
            <person name="Rogers Y.-H."/>
            <person name="Friedman R."/>
            <person name="Venter J.C."/>
        </authorList>
    </citation>
    <scope>NUCLEOTIDE SEQUENCE [LARGE SCALE GENOMIC DNA]</scope>
    <source>
        <strain evidence="6 7">MED92</strain>
    </source>
</reference>
<protein>
    <submittedName>
        <fullName evidence="6">Transcriptional regulator</fullName>
    </submittedName>
</protein>
<evidence type="ECO:0000256" key="3">
    <source>
        <dbReference type="ARBA" id="ARBA00023163"/>
    </source>
</evidence>
<feature type="DNA-binding region" description="H-T-H motif" evidence="4">
    <location>
        <begin position="33"/>
        <end position="52"/>
    </location>
</feature>
<dbReference type="InterPro" id="IPR023772">
    <property type="entry name" value="DNA-bd_HTH_TetR-type_CS"/>
</dbReference>
<dbReference type="SUPFAM" id="SSF48498">
    <property type="entry name" value="Tetracyclin repressor-like, C-terminal domain"/>
    <property type="match status" value="1"/>
</dbReference>
<evidence type="ECO:0000256" key="1">
    <source>
        <dbReference type="ARBA" id="ARBA00023015"/>
    </source>
</evidence>
<evidence type="ECO:0000313" key="7">
    <source>
        <dbReference type="Proteomes" id="UP000002171"/>
    </source>
</evidence>
<dbReference type="RefSeq" id="WP_007022909.1">
    <property type="nucleotide sequence ID" value="NZ_CH724127.1"/>
</dbReference>